<evidence type="ECO:0000256" key="2">
    <source>
        <dbReference type="ARBA" id="ARBA00022737"/>
    </source>
</evidence>
<dbReference type="SMART" id="SM00320">
    <property type="entry name" value="WD40"/>
    <property type="match status" value="3"/>
</dbReference>
<dbReference type="PANTHER" id="PTHR19877:SF1">
    <property type="entry name" value="EUKARYOTIC TRANSLATION INITIATION FACTOR 3 SUBUNIT I"/>
    <property type="match status" value="1"/>
</dbReference>
<protein>
    <recommendedName>
        <fullName evidence="4">Serine-threonine kinase receptor-associated protein</fullName>
    </recommendedName>
</protein>
<evidence type="ECO:0000256" key="3">
    <source>
        <dbReference type="ARBA" id="ARBA00038394"/>
    </source>
</evidence>
<organism evidence="7">
    <name type="scientific">Henneguya salminicola</name>
    <name type="common">Myxosporean</name>
    <dbReference type="NCBI Taxonomy" id="69463"/>
    <lineage>
        <taxon>Eukaryota</taxon>
        <taxon>Metazoa</taxon>
        <taxon>Cnidaria</taxon>
        <taxon>Myxozoa</taxon>
        <taxon>Myxosporea</taxon>
        <taxon>Bivalvulida</taxon>
        <taxon>Platysporina</taxon>
        <taxon>Myxobolidae</taxon>
        <taxon>Henneguya</taxon>
    </lineage>
</organism>
<dbReference type="PROSITE" id="PS50294">
    <property type="entry name" value="WD_REPEATS_REGION"/>
    <property type="match status" value="2"/>
</dbReference>
<keyword evidence="7" id="KW-0648">Protein biosynthesis</keyword>
<reference evidence="7" key="1">
    <citation type="submission" date="2018-11" db="EMBL/GenBank/DDBJ databases">
        <title>Henneguya salminicola genome and transcriptome.</title>
        <authorList>
            <person name="Yahalomi D."/>
            <person name="Atkinson S.D."/>
            <person name="Neuhof M."/>
            <person name="Chang E.S."/>
            <person name="Philippe H."/>
            <person name="Cartwright P."/>
            <person name="Bartholomew J.L."/>
            <person name="Huchon D."/>
        </authorList>
    </citation>
    <scope>NUCLEOTIDE SEQUENCE</scope>
    <source>
        <strain evidence="7">Hz1</strain>
        <tissue evidence="7">Whole</tissue>
    </source>
</reference>
<dbReference type="PANTHER" id="PTHR19877">
    <property type="entry name" value="EUKARYOTIC TRANSLATION INITIATION FACTOR 3 SUBUNIT I"/>
    <property type="match status" value="1"/>
</dbReference>
<feature type="repeat" description="WD" evidence="5">
    <location>
        <begin position="52"/>
        <end position="93"/>
    </location>
</feature>
<evidence type="ECO:0000256" key="1">
    <source>
        <dbReference type="ARBA" id="ARBA00022574"/>
    </source>
</evidence>
<dbReference type="GO" id="GO:0003723">
    <property type="term" value="F:RNA binding"/>
    <property type="evidence" value="ECO:0007669"/>
    <property type="project" value="TreeGrafter"/>
</dbReference>
<keyword evidence="2" id="KW-0677">Repeat</keyword>
<proteinExistence type="inferred from homology"/>
<keyword evidence="7" id="KW-0396">Initiation factor</keyword>
<dbReference type="Gene3D" id="2.130.10.10">
    <property type="entry name" value="YVTN repeat-like/Quinoprotein amine dehydrogenase"/>
    <property type="match status" value="1"/>
</dbReference>
<name>A0A6G3MGL9_HENSL</name>
<dbReference type="GO" id="GO:0002183">
    <property type="term" value="P:cytoplasmic translational initiation"/>
    <property type="evidence" value="ECO:0007669"/>
    <property type="project" value="TreeGrafter"/>
</dbReference>
<evidence type="ECO:0000256" key="6">
    <source>
        <dbReference type="SAM" id="Phobius"/>
    </source>
</evidence>
<evidence type="ECO:0000256" key="5">
    <source>
        <dbReference type="PROSITE-ProRule" id="PRU00221"/>
    </source>
</evidence>
<accession>A0A6G3MGL9</accession>
<dbReference type="GO" id="GO:0071541">
    <property type="term" value="C:eukaryotic translation initiation factor 3 complex, eIF3m"/>
    <property type="evidence" value="ECO:0007669"/>
    <property type="project" value="TreeGrafter"/>
</dbReference>
<dbReference type="AlphaFoldDB" id="A0A6G3MGL9"/>
<dbReference type="EMBL" id="GHBP01002536">
    <property type="protein sequence ID" value="NDJ93124.1"/>
    <property type="molecule type" value="Transcribed_RNA"/>
</dbReference>
<comment type="similarity">
    <text evidence="3">Belongs to the WD repeat STRAP family.</text>
</comment>
<keyword evidence="6" id="KW-0472">Membrane</keyword>
<sequence length="273" mass="31239">MRTKLKGYRLIEFKRPITHVKYNLDCDLFLASSKAKNIYSWRGDAFEPLNSYEGHKGSINDFCIQDDSKLIISASADNSLMIFDTETAAVINKLTEKGPFTHCGISLSRQMFFYIYVSGIDSYSLNVRELNGDITLIFQKEGKGLPTCAMWGYLDEQIIIGLENGQLIIFDLCTKNIKPIQAHKSSISDIQMSRDYMHFITCSTDSTVLFWDASTYNYNKYETNVNLNSVSLSPFKDYVFIFVSISLFVLAGFPRVRLHKQKQTQPIFSSMIY</sequence>
<dbReference type="InterPro" id="IPR015943">
    <property type="entry name" value="WD40/YVTN_repeat-like_dom_sf"/>
</dbReference>
<dbReference type="Pfam" id="PF00400">
    <property type="entry name" value="WD40"/>
    <property type="match status" value="2"/>
</dbReference>
<feature type="transmembrane region" description="Helical" evidence="6">
    <location>
        <begin position="238"/>
        <end position="256"/>
    </location>
</feature>
<dbReference type="GO" id="GO:0003743">
    <property type="term" value="F:translation initiation factor activity"/>
    <property type="evidence" value="ECO:0007669"/>
    <property type="project" value="UniProtKB-KW"/>
</dbReference>
<dbReference type="SUPFAM" id="SSF50978">
    <property type="entry name" value="WD40 repeat-like"/>
    <property type="match status" value="1"/>
</dbReference>
<dbReference type="InterPro" id="IPR036322">
    <property type="entry name" value="WD40_repeat_dom_sf"/>
</dbReference>
<keyword evidence="1 5" id="KW-0853">WD repeat</keyword>
<evidence type="ECO:0000256" key="4">
    <source>
        <dbReference type="ARBA" id="ARBA00040390"/>
    </source>
</evidence>
<keyword evidence="6" id="KW-0812">Transmembrane</keyword>
<evidence type="ECO:0000313" key="7">
    <source>
        <dbReference type="EMBL" id="NDJ93124.1"/>
    </source>
</evidence>
<dbReference type="InterPro" id="IPR001680">
    <property type="entry name" value="WD40_rpt"/>
</dbReference>
<feature type="repeat" description="WD" evidence="5">
    <location>
        <begin position="180"/>
        <end position="221"/>
    </location>
</feature>
<keyword evidence="6" id="KW-1133">Transmembrane helix</keyword>
<dbReference type="PROSITE" id="PS50082">
    <property type="entry name" value="WD_REPEATS_2"/>
    <property type="match status" value="2"/>
</dbReference>